<dbReference type="InterPro" id="IPR049458">
    <property type="entry name" value="EpsG-like"/>
</dbReference>
<organism evidence="2 3">
    <name type="scientific">Sellimonas caecigallum</name>
    <dbReference type="NCBI Taxonomy" id="2592333"/>
    <lineage>
        <taxon>Bacteria</taxon>
        <taxon>Bacillati</taxon>
        <taxon>Bacillota</taxon>
        <taxon>Clostridia</taxon>
        <taxon>Lachnospirales</taxon>
        <taxon>Lachnospiraceae</taxon>
        <taxon>Sellimonas</taxon>
    </lineage>
</organism>
<dbReference type="EMBL" id="VIRV01000001">
    <property type="protein sequence ID" value="MBY0757839.1"/>
    <property type="molecule type" value="Genomic_DNA"/>
</dbReference>
<feature type="transmembrane region" description="Helical" evidence="1">
    <location>
        <begin position="167"/>
        <end position="194"/>
    </location>
</feature>
<evidence type="ECO:0000313" key="3">
    <source>
        <dbReference type="Proteomes" id="UP000779049"/>
    </source>
</evidence>
<proteinExistence type="predicted"/>
<protein>
    <submittedName>
        <fullName evidence="2">EpsG family protein</fullName>
    </submittedName>
</protein>
<accession>A0ABS7L477</accession>
<feature type="transmembrane region" description="Helical" evidence="1">
    <location>
        <begin position="276"/>
        <end position="294"/>
    </location>
</feature>
<comment type="caution">
    <text evidence="2">The sequence shown here is derived from an EMBL/GenBank/DDBJ whole genome shotgun (WGS) entry which is preliminary data.</text>
</comment>
<keyword evidence="3" id="KW-1185">Reference proteome</keyword>
<evidence type="ECO:0000256" key="1">
    <source>
        <dbReference type="SAM" id="Phobius"/>
    </source>
</evidence>
<name>A0ABS7L477_9FIRM</name>
<evidence type="ECO:0000313" key="2">
    <source>
        <dbReference type="EMBL" id="MBY0757839.1"/>
    </source>
</evidence>
<dbReference type="Proteomes" id="UP000779049">
    <property type="component" value="Unassembled WGS sequence"/>
</dbReference>
<feature type="transmembrane region" description="Helical" evidence="1">
    <location>
        <begin position="35"/>
        <end position="59"/>
    </location>
</feature>
<feature type="transmembrane region" description="Helical" evidence="1">
    <location>
        <begin position="329"/>
        <end position="353"/>
    </location>
</feature>
<gene>
    <name evidence="2" type="ORF">FLB61_01770</name>
</gene>
<dbReference type="Pfam" id="PF14897">
    <property type="entry name" value="EpsG"/>
    <property type="match status" value="1"/>
</dbReference>
<keyword evidence="1" id="KW-0472">Membrane</keyword>
<feature type="transmembrane region" description="Helical" evidence="1">
    <location>
        <begin position="246"/>
        <end position="264"/>
    </location>
</feature>
<reference evidence="2 3" key="1">
    <citation type="journal article" date="2020" name="New Microbes New Infect">
        <title>Sellimonas caecigallum sp. nov., description and genome sequence of a new member of the Sellimonas genus isolated from the cecum of feral chicken.</title>
        <authorList>
            <person name="Wongkuna S."/>
            <person name="Ghimire S."/>
            <person name="Antony L."/>
            <person name="Chankhamhaengdecha S."/>
            <person name="Janvilisri T."/>
            <person name="Scaria J."/>
        </authorList>
    </citation>
    <scope>NUCLEOTIDE SEQUENCE [LARGE SCALE GENOMIC DNA]</scope>
    <source>
        <strain evidence="2 3">SW451</strain>
    </source>
</reference>
<feature type="transmembrane region" description="Helical" evidence="1">
    <location>
        <begin position="301"/>
        <end position="317"/>
    </location>
</feature>
<keyword evidence="1" id="KW-1133">Transmembrane helix</keyword>
<feature type="transmembrane region" description="Helical" evidence="1">
    <location>
        <begin position="127"/>
        <end position="146"/>
    </location>
</feature>
<sequence>MIMMLFTLVFAWAWQKSRKRCVSAGKTVCENKVQYAAAALAMAGTFIPMYIVNAGMSYVGNDYANYYRYYQNIAAGREQDVDIAYKLINIFVIDAGLDFQWVYFITCFIAYALLILCVWKYSKNYVLSYLLFFTSGYFFLLGLNQIRQFVTMGFVLWGMQYIRKKKFWKYALCILLAASFHFTALVMIPFYFILDKKIKFSFYFVISMCALPINFFLTDILTFLFKTFLPRYLQSNYISKTYSLNIPYLTMIVVSELVILFLIGKSRENRTDENNRIFFNSTMIGTIMAMFCTWLPEYQRFVYYFFMCSIFFIPNLLTTEPVKWKKALLLLAVIGADLIYLVMSAGEMNVLIYKSVF</sequence>
<feature type="transmembrane region" description="Helical" evidence="1">
    <location>
        <begin position="101"/>
        <end position="121"/>
    </location>
</feature>
<keyword evidence="1" id="KW-0812">Transmembrane</keyword>
<feature type="transmembrane region" description="Helical" evidence="1">
    <location>
        <begin position="200"/>
        <end position="225"/>
    </location>
</feature>